<dbReference type="AlphaFoldDB" id="H6VMZ6"/>
<evidence type="ECO:0000259" key="2">
    <source>
        <dbReference type="Pfam" id="PF11178"/>
    </source>
</evidence>
<name>H6VMZ6_9MOLU</name>
<evidence type="ECO:0000256" key="1">
    <source>
        <dbReference type="SAM" id="Phobius"/>
    </source>
</evidence>
<feature type="domain" description="DUF2963" evidence="2">
    <location>
        <begin position="114"/>
        <end position="156"/>
    </location>
</feature>
<proteinExistence type="predicted"/>
<evidence type="ECO:0000313" key="3">
    <source>
        <dbReference type="EMBL" id="AFA53692.1"/>
    </source>
</evidence>
<organism evidence="3">
    <name type="scientific">Periwinkle little leaf phytoplasma</name>
    <dbReference type="NCBI Taxonomy" id="137854"/>
    <lineage>
        <taxon>Bacteria</taxon>
        <taxon>Bacillati</taxon>
        <taxon>Mycoplasmatota</taxon>
        <taxon>Mollicutes</taxon>
        <taxon>Acholeplasmatales</taxon>
        <taxon>Acholeplasmataceae</taxon>
        <taxon>Candidatus Phytoplasma</taxon>
    </lineage>
</organism>
<keyword evidence="1" id="KW-1133">Transmembrane helix</keyword>
<keyword evidence="1" id="KW-0812">Transmembrane</keyword>
<gene>
    <name evidence="3" type="primary">cop</name>
</gene>
<keyword evidence="3" id="KW-0614">Plasmid</keyword>
<reference evidence="3" key="1">
    <citation type="submission" date="2011-10" db="EMBL/GenBank/DDBJ databases">
        <title>Complete sequence of a full-length DNA and molecular characterization of one plasmid from Periwinkle little leaf phytoplasma.</title>
        <authorList>
            <person name="Zheng W."/>
        </authorList>
    </citation>
    <scope>NUCLEOTIDE SEQUENCE</scope>
    <source>
        <plasmid evidence="3">pPLLHn-1</plasmid>
    </source>
</reference>
<sequence>MKTNNQTKSKNKIFIIWGLFITGFILVFLIILLLSLKPKQSQQSFNQPLEVKPIQSSQQQEQETYNAILKKIDKEVDKLTLQYPPKTIYQKDGITPKSYEIYDSKGKLLKDTYYKSDGKTIYYIAEHDKNTNIMIKATYYKSDGKTIDYINEYTPTGIQIRTTYYHPDGTVKEELTY</sequence>
<dbReference type="RefSeq" id="WP_015060839.1">
    <property type="nucleotide sequence ID" value="NC_019290.1"/>
</dbReference>
<dbReference type="EMBL" id="JN835187">
    <property type="protein sequence ID" value="AFA53692.1"/>
    <property type="molecule type" value="Genomic_DNA"/>
</dbReference>
<geneLocation type="plasmid" evidence="3">
    <name>pPLLHn-1</name>
</geneLocation>
<feature type="transmembrane region" description="Helical" evidence="1">
    <location>
        <begin position="12"/>
        <end position="36"/>
    </location>
</feature>
<keyword evidence="1" id="KW-0472">Membrane</keyword>
<accession>H6VMZ6</accession>
<protein>
    <submittedName>
        <fullName evidence="3">Copy number control protein</fullName>
    </submittedName>
</protein>
<dbReference type="InterPro" id="IPR021348">
    <property type="entry name" value="DUF2963"/>
</dbReference>
<dbReference type="Pfam" id="PF11178">
    <property type="entry name" value="DUF2963"/>
    <property type="match status" value="1"/>
</dbReference>